<dbReference type="RefSeq" id="WP_209972799.1">
    <property type="nucleotide sequence ID" value="NZ_JAGGLB010000012.1"/>
</dbReference>
<organism evidence="1 2">
    <name type="scientific">Paenibacillus eucommiae</name>
    <dbReference type="NCBI Taxonomy" id="1355755"/>
    <lineage>
        <taxon>Bacteria</taxon>
        <taxon>Bacillati</taxon>
        <taxon>Bacillota</taxon>
        <taxon>Bacilli</taxon>
        <taxon>Bacillales</taxon>
        <taxon>Paenibacillaceae</taxon>
        <taxon>Paenibacillus</taxon>
    </lineage>
</organism>
<evidence type="ECO:0008006" key="3">
    <source>
        <dbReference type="Google" id="ProtNLM"/>
    </source>
</evidence>
<keyword evidence="2" id="KW-1185">Reference proteome</keyword>
<dbReference type="EMBL" id="JAGGLB010000012">
    <property type="protein sequence ID" value="MBP1992081.1"/>
    <property type="molecule type" value="Genomic_DNA"/>
</dbReference>
<sequence length="768" mass="87134">MMHNSFLIRDRLLAANHSPMHRQRRNAHRWVYRDKGIHAASGEIELSEVWNVKGDLQVSGMKEAIEDFSEFLRIMEVDLSDDSEQTVEFLLASDGEEETLAFEISAEAGRILITATSIGGIWSSLVYLEKMMMQKKAPIVSAGIVCKQPRWNTQISQAPFGANFLVPDLSPEYLSDDAFRQLIHQGINAMTLYGDWLCYTRNESFPELNHADYDQNIATLRDAAQRAGKYGVKLYYVAVSPKLDSKHPVFQRSPQLRGSKIAGNMDKAQSIHCFCSSSEDSLALHEEVMENLFQEVPELGGLILIVGGESYYHCFMRPDLEGTAPGAKTDCPVCAGRKPEDVVNHLLKVTAEAVHRAQPQAAVMAWPYSAFRWSSDEAQLELVQTLPDEVDWLNTIDKDQWAKKDGYHKLIWDYSVDYTGPADNLLAQINILQDKNSRLFVKSETAIGLEAFHIPYFPSMQRIAEKWSHVRDTQPSGVLQAWMFFGMWGSRAEEIGWWMNWMPELDAANIVRMLAERDFGKHAEGMIAAWANMSESAGRYPFIPPYFSGPEFIGPAHPLLLRQRADELPEFIAELYFLQEMEETFSESIRMARHSVVHSQLFDLKGMMRLEAGTDYWEVALREFDKAAYYAGEAVKQYEAIAAAGVQEGVPGELFREEQVLSEFVYRTLVTTRNTYHFLHLKERIKAGEAAGQKELKKQMLAIARAELDNAKRAEPLYAEAPWLDLALRFEGLFPSSPMMLKKKIELLQEDLTFLEGELGLMGHVAEV</sequence>
<proteinExistence type="predicted"/>
<evidence type="ECO:0000313" key="2">
    <source>
        <dbReference type="Proteomes" id="UP001519287"/>
    </source>
</evidence>
<protein>
    <recommendedName>
        <fullName evidence="3">Beta-hexosaminidase bacterial type N-terminal domain-containing protein</fullName>
    </recommendedName>
</protein>
<evidence type="ECO:0000313" key="1">
    <source>
        <dbReference type="EMBL" id="MBP1992081.1"/>
    </source>
</evidence>
<accession>A0ABS4IYZ2</accession>
<gene>
    <name evidence="1" type="ORF">J2Z66_003689</name>
</gene>
<reference evidence="1 2" key="1">
    <citation type="submission" date="2021-03" db="EMBL/GenBank/DDBJ databases">
        <title>Genomic Encyclopedia of Type Strains, Phase IV (KMG-IV): sequencing the most valuable type-strain genomes for metagenomic binning, comparative biology and taxonomic classification.</title>
        <authorList>
            <person name="Goeker M."/>
        </authorList>
    </citation>
    <scope>NUCLEOTIDE SEQUENCE [LARGE SCALE GENOMIC DNA]</scope>
    <source>
        <strain evidence="1 2">DSM 26048</strain>
    </source>
</reference>
<comment type="caution">
    <text evidence="1">The sequence shown here is derived from an EMBL/GenBank/DDBJ whole genome shotgun (WGS) entry which is preliminary data.</text>
</comment>
<name>A0ABS4IYZ2_9BACL</name>
<dbReference type="Proteomes" id="UP001519287">
    <property type="component" value="Unassembled WGS sequence"/>
</dbReference>